<dbReference type="GO" id="GO:0022857">
    <property type="term" value="F:transmembrane transporter activity"/>
    <property type="evidence" value="ECO:0007669"/>
    <property type="project" value="InterPro"/>
</dbReference>
<reference evidence="11 12" key="1">
    <citation type="journal article" date="2011" name="Proc. Natl. Acad. Sci. U.S.A.">
        <title>Genome and transcriptome analyses of the mountain pine beetle-fungal symbiont Grosmannia clavigera, a lodgepole pine pathogen.</title>
        <authorList>
            <person name="DiGuistini S."/>
            <person name="Wang Y."/>
            <person name="Liao N.Y."/>
            <person name="Taylor G."/>
            <person name="Tanguay P."/>
            <person name="Feau N."/>
            <person name="Henrissat B."/>
            <person name="Chan S.K."/>
            <person name="Hesse-Orce U."/>
            <person name="Alamouti S.M."/>
            <person name="Tsui C.K.M."/>
            <person name="Docking R.T."/>
            <person name="Levasseur A."/>
            <person name="Haridas S."/>
            <person name="Robertson G."/>
            <person name="Birol I."/>
            <person name="Holt R.A."/>
            <person name="Marra M.A."/>
            <person name="Hamelin R.C."/>
            <person name="Hirst M."/>
            <person name="Jones S.J.M."/>
            <person name="Bohlmann J."/>
            <person name="Breuil C."/>
        </authorList>
    </citation>
    <scope>NUCLEOTIDE SEQUENCE [LARGE SCALE GENOMIC DNA]</scope>
    <source>
        <strain evidence="12">kw1407 / UAMH 11150</strain>
    </source>
</reference>
<proteinExistence type="inferred from homology"/>
<feature type="transmembrane region" description="Helical" evidence="9">
    <location>
        <begin position="432"/>
        <end position="456"/>
    </location>
</feature>
<feature type="transmembrane region" description="Helical" evidence="9">
    <location>
        <begin position="100"/>
        <end position="125"/>
    </location>
</feature>
<feature type="domain" description="Major facilitator superfamily (MFS) profile" evidence="10">
    <location>
        <begin position="102"/>
        <end position="524"/>
    </location>
</feature>
<sequence length="602" mass="65106">MTTTVQPSSASSLTAAEPGTAAALPEKGTGPALQPDLEAGSKPAHRIVSHFQTLLRPAGVTPEVLAHEYPGQGTAESPYLVFFLDVDAHNPQTLPSWRKWLYTLTMATATLAIAFVSSAFSGGISEIIREFHISDEVAILGMSLFVLGFAVGPLIWAPMSEYFGRQMLFFGTYAIVTAFNAGCAGAKNIETLIILRFFAGAFGSSPLTNAGGVIADMFSASERGMATAIFAAAPFLGSLRSGLMAAFTGVMWIVGTLIVPETYAPYLLRKRAQELSRRTGKFYVSRLDAHYYTPGKDGSPPPAKPTVGHQLRTALCRPWILLFTEPIVFVISLYMAIIYGTMYMMFDAFPIVFEEVRGWSAGIGGLAFLGIAVGMVIAVFYAGLDNHFRYAKISLAHKGAAPPEARLFSGAIGAVLIPVGLFWFAWTNRPPVHWVVPIIGSGFFAAGLVLVFLSLMNYLVDTYVVFAASCLAANAVLRSLFGAAFPLFTTYMYQNLGLHWAASIPAFLALACLPFPFLFMRYGEQIRMRCKFAAEAAAILARMRQGAAPVTPPDEDAAIQEVNAHELERRLTRASHASRASRASRISRRLSQAINSNEKSDA</sequence>
<protein>
    <submittedName>
        <fullName evidence="11">Major facilitator superfamily transporter multidrug resistance</fullName>
    </submittedName>
</protein>
<feature type="transmembrane region" description="Helical" evidence="9">
    <location>
        <begin position="319"/>
        <end position="339"/>
    </location>
</feature>
<dbReference type="InterPro" id="IPR036259">
    <property type="entry name" value="MFS_trans_sf"/>
</dbReference>
<dbReference type="FunFam" id="1.20.1250.20:FF:000011">
    <property type="entry name" value="MFS multidrug transporter, putative"/>
    <property type="match status" value="1"/>
</dbReference>
<evidence type="ECO:0000259" key="10">
    <source>
        <dbReference type="PROSITE" id="PS50850"/>
    </source>
</evidence>
<feature type="transmembrane region" description="Helical" evidence="9">
    <location>
        <begin position="500"/>
        <end position="519"/>
    </location>
</feature>
<name>F0XQJ4_GROCL</name>
<keyword evidence="6 9" id="KW-0472">Membrane</keyword>
<dbReference type="RefSeq" id="XP_014169892.1">
    <property type="nucleotide sequence ID" value="XM_014314417.1"/>
</dbReference>
<evidence type="ECO:0000256" key="9">
    <source>
        <dbReference type="SAM" id="Phobius"/>
    </source>
</evidence>
<keyword evidence="5 9" id="KW-1133">Transmembrane helix</keyword>
<dbReference type="Proteomes" id="UP000007796">
    <property type="component" value="Unassembled WGS sequence"/>
</dbReference>
<evidence type="ECO:0000256" key="1">
    <source>
        <dbReference type="ARBA" id="ARBA00004651"/>
    </source>
</evidence>
<feature type="compositionally biased region" description="Polar residues" evidence="8">
    <location>
        <begin position="1"/>
        <end position="14"/>
    </location>
</feature>
<evidence type="ECO:0000313" key="11">
    <source>
        <dbReference type="EMBL" id="EFX00410.1"/>
    </source>
</evidence>
<dbReference type="SUPFAM" id="SSF103473">
    <property type="entry name" value="MFS general substrate transporter"/>
    <property type="match status" value="1"/>
</dbReference>
<dbReference type="STRING" id="655863.F0XQJ4"/>
<keyword evidence="4 9" id="KW-0812">Transmembrane</keyword>
<organism evidence="12">
    <name type="scientific">Grosmannia clavigera (strain kw1407 / UAMH 11150)</name>
    <name type="common">Blue stain fungus</name>
    <name type="synonym">Graphiocladiella clavigera</name>
    <dbReference type="NCBI Taxonomy" id="655863"/>
    <lineage>
        <taxon>Eukaryota</taxon>
        <taxon>Fungi</taxon>
        <taxon>Dikarya</taxon>
        <taxon>Ascomycota</taxon>
        <taxon>Pezizomycotina</taxon>
        <taxon>Sordariomycetes</taxon>
        <taxon>Sordariomycetidae</taxon>
        <taxon>Ophiostomatales</taxon>
        <taxon>Ophiostomataceae</taxon>
        <taxon>Leptographium</taxon>
    </lineage>
</organism>
<dbReference type="EMBL" id="GL629801">
    <property type="protein sequence ID" value="EFX00410.1"/>
    <property type="molecule type" value="Genomic_DNA"/>
</dbReference>
<dbReference type="HOGENOM" id="CLU_008455_11_6_1"/>
<evidence type="ECO:0000256" key="6">
    <source>
        <dbReference type="ARBA" id="ARBA00023136"/>
    </source>
</evidence>
<dbReference type="Gene3D" id="1.20.1250.20">
    <property type="entry name" value="MFS general substrate transporter like domains"/>
    <property type="match status" value="1"/>
</dbReference>
<feature type="transmembrane region" description="Helical" evidence="9">
    <location>
        <begin position="137"/>
        <end position="156"/>
    </location>
</feature>
<dbReference type="CDD" id="cd17323">
    <property type="entry name" value="MFS_Tpo1_MDR_like"/>
    <property type="match status" value="1"/>
</dbReference>
<dbReference type="InParanoid" id="F0XQJ4"/>
<feature type="region of interest" description="Disordered" evidence="8">
    <location>
        <begin position="1"/>
        <end position="39"/>
    </location>
</feature>
<evidence type="ECO:0000256" key="3">
    <source>
        <dbReference type="ARBA" id="ARBA00022475"/>
    </source>
</evidence>
<dbReference type="Pfam" id="PF07690">
    <property type="entry name" value="MFS_1"/>
    <property type="match status" value="1"/>
</dbReference>
<evidence type="ECO:0000256" key="4">
    <source>
        <dbReference type="ARBA" id="ARBA00022692"/>
    </source>
</evidence>
<comment type="subcellular location">
    <subcellularLocation>
        <location evidence="1">Cell membrane</location>
        <topology evidence="1">Multi-pass membrane protein</topology>
    </subcellularLocation>
</comment>
<comment type="similarity">
    <text evidence="7">Belongs to the major facilitator superfamily. DHA1 family. Polyamines/proton antiporter (TC 2.A.1.2.16) subfamily.</text>
</comment>
<dbReference type="GeneID" id="25980954"/>
<dbReference type="PROSITE" id="PS50850">
    <property type="entry name" value="MFS"/>
    <property type="match status" value="1"/>
</dbReference>
<feature type="transmembrane region" description="Helical" evidence="9">
    <location>
        <begin position="405"/>
        <end position="426"/>
    </location>
</feature>
<feature type="transmembrane region" description="Helical" evidence="9">
    <location>
        <begin position="193"/>
        <end position="215"/>
    </location>
</feature>
<dbReference type="AlphaFoldDB" id="F0XQJ4"/>
<keyword evidence="12" id="KW-1185">Reference proteome</keyword>
<feature type="transmembrane region" description="Helical" evidence="9">
    <location>
        <begin position="243"/>
        <end position="268"/>
    </location>
</feature>
<evidence type="ECO:0000256" key="5">
    <source>
        <dbReference type="ARBA" id="ARBA00022989"/>
    </source>
</evidence>
<feature type="transmembrane region" description="Helical" evidence="9">
    <location>
        <begin position="463"/>
        <end position="488"/>
    </location>
</feature>
<keyword evidence="2" id="KW-0813">Transport</keyword>
<feature type="transmembrane region" description="Helical" evidence="9">
    <location>
        <begin position="168"/>
        <end position="186"/>
    </location>
</feature>
<dbReference type="InterPro" id="IPR020846">
    <property type="entry name" value="MFS_dom"/>
</dbReference>
<evidence type="ECO:0000313" key="12">
    <source>
        <dbReference type="Proteomes" id="UP000007796"/>
    </source>
</evidence>
<gene>
    <name evidence="11" type="ORF">CMQ_7412</name>
</gene>
<dbReference type="GO" id="GO:0005886">
    <property type="term" value="C:plasma membrane"/>
    <property type="evidence" value="ECO:0007669"/>
    <property type="project" value="UniProtKB-SubCell"/>
</dbReference>
<evidence type="ECO:0000256" key="2">
    <source>
        <dbReference type="ARBA" id="ARBA00022448"/>
    </source>
</evidence>
<keyword evidence="3" id="KW-1003">Cell membrane</keyword>
<feature type="transmembrane region" description="Helical" evidence="9">
    <location>
        <begin position="359"/>
        <end position="384"/>
    </location>
</feature>
<dbReference type="OrthoDB" id="446368at2759"/>
<dbReference type="eggNOG" id="KOG0255">
    <property type="taxonomic scope" value="Eukaryota"/>
</dbReference>
<accession>F0XQJ4</accession>
<dbReference type="InterPro" id="IPR011701">
    <property type="entry name" value="MFS"/>
</dbReference>
<dbReference type="PANTHER" id="PTHR23502:SF186">
    <property type="entry name" value="MAJOR FACILITATOR SUPERFAMILY (MFS) PROFILE DOMAIN-CONTAINING PROTEIN"/>
    <property type="match status" value="1"/>
</dbReference>
<evidence type="ECO:0000256" key="7">
    <source>
        <dbReference type="ARBA" id="ARBA00038459"/>
    </source>
</evidence>
<dbReference type="PANTHER" id="PTHR23502">
    <property type="entry name" value="MAJOR FACILITATOR SUPERFAMILY"/>
    <property type="match status" value="1"/>
</dbReference>
<evidence type="ECO:0000256" key="8">
    <source>
        <dbReference type="SAM" id="MobiDB-lite"/>
    </source>
</evidence>